<dbReference type="InterPro" id="IPR013103">
    <property type="entry name" value="RVT_2"/>
</dbReference>
<dbReference type="InterPro" id="IPR000477">
    <property type="entry name" value="RT_dom"/>
</dbReference>
<feature type="domain" description="Reverse transcriptase Ty1/copia-type" evidence="3">
    <location>
        <begin position="1"/>
        <end position="76"/>
    </location>
</feature>
<feature type="region of interest" description="Disordered" evidence="1">
    <location>
        <begin position="1558"/>
        <end position="1580"/>
    </location>
</feature>
<dbReference type="PANTHER" id="PTHR11439:SF509">
    <property type="entry name" value="RNA-DIRECTED DNA POLYMERASE"/>
    <property type="match status" value="1"/>
</dbReference>
<feature type="compositionally biased region" description="Basic and acidic residues" evidence="1">
    <location>
        <begin position="1096"/>
        <end position="1107"/>
    </location>
</feature>
<name>A0A6L2MIA5_TANCI</name>
<feature type="domain" description="GAG-pre-integrase" evidence="4">
    <location>
        <begin position="957"/>
        <end position="1028"/>
    </location>
</feature>
<dbReference type="Pfam" id="PF07727">
    <property type="entry name" value="RVT_2"/>
    <property type="match status" value="2"/>
</dbReference>
<dbReference type="InterPro" id="IPR025724">
    <property type="entry name" value="GAG-pre-integrase_dom"/>
</dbReference>
<evidence type="ECO:0000259" key="3">
    <source>
        <dbReference type="Pfam" id="PF07727"/>
    </source>
</evidence>
<dbReference type="Pfam" id="PF00078">
    <property type="entry name" value="RVT_1"/>
    <property type="match status" value="1"/>
</dbReference>
<dbReference type="PANTHER" id="PTHR11439">
    <property type="entry name" value="GAG-POL-RELATED RETROTRANSPOSON"/>
    <property type="match status" value="1"/>
</dbReference>
<feature type="compositionally biased region" description="Pro residues" evidence="1">
    <location>
        <begin position="1570"/>
        <end position="1580"/>
    </location>
</feature>
<dbReference type="SUPFAM" id="SSF56672">
    <property type="entry name" value="DNA/RNA polymerases"/>
    <property type="match status" value="2"/>
</dbReference>
<reference evidence="5" key="1">
    <citation type="journal article" date="2019" name="Sci. Rep.">
        <title>Draft genome of Tanacetum cinerariifolium, the natural source of mosquito coil.</title>
        <authorList>
            <person name="Yamashiro T."/>
            <person name="Shiraishi A."/>
            <person name="Satake H."/>
            <person name="Nakayama K."/>
        </authorList>
    </citation>
    <scope>NUCLEOTIDE SEQUENCE</scope>
</reference>
<feature type="region of interest" description="Disordered" evidence="1">
    <location>
        <begin position="1080"/>
        <end position="1113"/>
    </location>
</feature>
<accession>A0A6L2MIA5</accession>
<evidence type="ECO:0000259" key="4">
    <source>
        <dbReference type="Pfam" id="PF13976"/>
    </source>
</evidence>
<organism evidence="5">
    <name type="scientific">Tanacetum cinerariifolium</name>
    <name type="common">Dalmatian daisy</name>
    <name type="synonym">Chrysanthemum cinerariifolium</name>
    <dbReference type="NCBI Taxonomy" id="118510"/>
    <lineage>
        <taxon>Eukaryota</taxon>
        <taxon>Viridiplantae</taxon>
        <taxon>Streptophyta</taxon>
        <taxon>Embryophyta</taxon>
        <taxon>Tracheophyta</taxon>
        <taxon>Spermatophyta</taxon>
        <taxon>Magnoliopsida</taxon>
        <taxon>eudicotyledons</taxon>
        <taxon>Gunneridae</taxon>
        <taxon>Pentapetalae</taxon>
        <taxon>asterids</taxon>
        <taxon>campanulids</taxon>
        <taxon>Asterales</taxon>
        <taxon>Asteraceae</taxon>
        <taxon>Asteroideae</taxon>
        <taxon>Anthemideae</taxon>
        <taxon>Anthemidinae</taxon>
        <taxon>Tanacetum</taxon>
    </lineage>
</organism>
<sequence length="1580" mass="179369">MDVKSAFLYDTIEEEVYVCQPLGFEGPDYPDNVYKVVKALYELHQAPRAWYETLANYLLENGFQRGKIDQNLFIKKQKCDIFQDKYVAEILRKFGLTDRKSASTPIDTDKPLLKDPDGEDVDVHTYRSKIGSLMYLTSSRPDIMFVVCACARFQVTPKVSHLHAVKRIFRYLKGKPYLGLWYPKDSPLNLMAYSDSDYARASLNRKSTIGGCQFLGYRLISWQCKKQTVVATSSTEAEAAASCCAQVLWIQNQMLNYGEELASPKANDYCNEAVAIPGQTTTVEFRIDLVHEVTPVAKPRYRLALSEMQELSKQLQELQDKDFIQPSHFLVDDLFDQLRGACPFLKNDFWSGYHHLRVHEDAIPKTAFQTRYIHFESMSMPFRLTNAPAVFIDLINHVCKLYLDKFVIVFIDEILVNSKTKEGHEVHLKLVLDSLRRKPLEFELGDRVLLKVMPWKGVVHFGKKVQVVSVVQRLVRKNELKAYGTLLMALPDKHQLLFNTHKDAKTLMDAIEKRIGGNNENKKAAKVYQSARNSYESLSQEDINLKFLRSIPAEWRTHTLIWRNKTDLEEQSLDDLFNSLKIYEAEVKSSSTISSFIQNIPFVSSSNTDSINELVSAVTSVSAVNVKIFVSTLLKVDSLSNAVVYSFFASQSNSPQLDNDDLKEIDADDLEEIDLYYDCSFQSEDEPTNYALMAFSSLISSSSDIEENVFEENIKLLKLDIELMDKALVVLREKFKNEKVERDDLKLKLKKFQTSLKNLSDLLASQTNGKTGLGYNSQVFTRSMFGCDYYCTSKSDENLPPSPIYDRPVTTAVPKTNVTKPRHAKTVITRPHSTPRRHINHSSPFKDSPFSPKVNAAKALMVNAVKGGNPQHALKDKGVMDSGCSRHMIGNMPYLSDFEELNGGYVAFGINLNGGKIFGKEEQCHFTDTECIVLSLDLKLPDANQVLLRVPRENNMYNVDLKNIVPFGDLICLFAKATLDESNLWHRRLGHINFKTMNKLGKYNPVRGLPTKVFEKDYTCIACKKGKQHRASCKTKPVSSVNQPLQRVLMTKPHNKTPYELLHGRTPSIGFMRPFGCPEPESEVHVSPSSSAKTKKHDDKTKREAKGKSSVKSLTRDRNISVAFEDFSENNTNEVNVADNSVPIVGQIFTDSINNFSAAELEDITYSDNDEDVGAEADFTNLETSITVNHILTTRVHKDHPEELLQFKMQKVWVLVDFPYVKRAIGHTQEEGIDYEEVFALVARIKGIRLFLAYAFFMGFMMYQMDVKSVLLYGTIKEEVYVCQPLGFEDPYYPNKVYKVVKAVYGLHPAPRAWYEILANYLLDNGFQRGKVDQTLFIKRQHGDILLVQIYVDDIIFGLTNKNLCKAFEKLMKENFQMSSMGELTFFLSLQVKQKQDGMFISQDKYVAVILRKFSLTDGKLASTPIDTEKRLLKDPNDEDVDTSVTVKKVNDVTRLQALVDKKKVVITEATIRDVHRLDYTEGVECLLNEEIFTELARMGGCRGMSLVPLWHLLSSAYLQLVIRAQLGDLSLHSTKYTSHVLTQKMFANMRRVEGAASDDVNAAVDEPSIPSPTPPTPPP</sequence>
<evidence type="ECO:0000256" key="1">
    <source>
        <dbReference type="SAM" id="MobiDB-lite"/>
    </source>
</evidence>
<evidence type="ECO:0000259" key="2">
    <source>
        <dbReference type="Pfam" id="PF00078"/>
    </source>
</evidence>
<protein>
    <submittedName>
        <fullName evidence="5">Uncharacterized protein</fullName>
    </submittedName>
</protein>
<dbReference type="Gene3D" id="3.30.70.270">
    <property type="match status" value="1"/>
</dbReference>
<dbReference type="EMBL" id="BKCJ010006503">
    <property type="protein sequence ID" value="GEU72492.1"/>
    <property type="molecule type" value="Genomic_DNA"/>
</dbReference>
<dbReference type="Pfam" id="PF13976">
    <property type="entry name" value="gag_pre-integrs"/>
    <property type="match status" value="1"/>
</dbReference>
<dbReference type="InterPro" id="IPR043128">
    <property type="entry name" value="Rev_trsase/Diguanyl_cyclase"/>
</dbReference>
<dbReference type="Gene3D" id="3.10.10.10">
    <property type="entry name" value="HIV Type 1 Reverse Transcriptase, subunit A, domain 1"/>
    <property type="match status" value="1"/>
</dbReference>
<gene>
    <name evidence="5" type="ORF">Tci_044470</name>
</gene>
<proteinExistence type="predicted"/>
<dbReference type="CDD" id="cd01647">
    <property type="entry name" value="RT_LTR"/>
    <property type="match status" value="1"/>
</dbReference>
<feature type="domain" description="Reverse transcriptase" evidence="2">
    <location>
        <begin position="301"/>
        <end position="441"/>
    </location>
</feature>
<comment type="caution">
    <text evidence="5">The sequence shown here is derived from an EMBL/GenBank/DDBJ whole genome shotgun (WGS) entry which is preliminary data.</text>
</comment>
<evidence type="ECO:0000313" key="5">
    <source>
        <dbReference type="EMBL" id="GEU72492.1"/>
    </source>
</evidence>
<feature type="domain" description="Reverse transcriptase Ty1/copia-type" evidence="3">
    <location>
        <begin position="1224"/>
        <end position="1426"/>
    </location>
</feature>
<dbReference type="InterPro" id="IPR043502">
    <property type="entry name" value="DNA/RNA_pol_sf"/>
</dbReference>